<keyword evidence="2" id="KW-0479">Metal-binding</keyword>
<dbReference type="GO" id="GO:0008270">
    <property type="term" value="F:zinc ion binding"/>
    <property type="evidence" value="ECO:0007669"/>
    <property type="project" value="UniProtKB-KW"/>
</dbReference>
<dbReference type="Proteomes" id="UP000762676">
    <property type="component" value="Unassembled WGS sequence"/>
</dbReference>
<feature type="domain" description="C2H2-type" evidence="9">
    <location>
        <begin position="325"/>
        <end position="352"/>
    </location>
</feature>
<name>A0AAV4HMK6_9GAST</name>
<dbReference type="GO" id="GO:0005634">
    <property type="term" value="C:nucleus"/>
    <property type="evidence" value="ECO:0007669"/>
    <property type="project" value="UniProtKB-SubCell"/>
</dbReference>
<dbReference type="FunFam" id="3.30.160.60:FF:000478">
    <property type="entry name" value="Zinc finger protein 133"/>
    <property type="match status" value="1"/>
</dbReference>
<dbReference type="Pfam" id="PF00096">
    <property type="entry name" value="zf-C2H2"/>
    <property type="match status" value="6"/>
</dbReference>
<protein>
    <submittedName>
        <fullName evidence="10">Zinc finger protein 431</fullName>
    </submittedName>
</protein>
<dbReference type="PROSITE" id="PS00028">
    <property type="entry name" value="ZINC_FINGER_C2H2_1"/>
    <property type="match status" value="7"/>
</dbReference>
<dbReference type="SUPFAM" id="SSF57667">
    <property type="entry name" value="beta-beta-alpha zinc fingers"/>
    <property type="match status" value="4"/>
</dbReference>
<dbReference type="EMBL" id="BMAT01009122">
    <property type="protein sequence ID" value="GFR99133.1"/>
    <property type="molecule type" value="Genomic_DNA"/>
</dbReference>
<dbReference type="SMART" id="SM00355">
    <property type="entry name" value="ZnF_C2H2"/>
    <property type="match status" value="7"/>
</dbReference>
<dbReference type="GO" id="GO:0000981">
    <property type="term" value="F:DNA-binding transcription factor activity, RNA polymerase II-specific"/>
    <property type="evidence" value="ECO:0007669"/>
    <property type="project" value="TreeGrafter"/>
</dbReference>
<gene>
    <name evidence="10" type="ORF">ElyMa_004520200</name>
</gene>
<feature type="region of interest" description="Disordered" evidence="8">
    <location>
        <begin position="1"/>
        <end position="47"/>
    </location>
</feature>
<dbReference type="FunFam" id="3.30.160.60:FF:000624">
    <property type="entry name" value="zinc finger protein 697"/>
    <property type="match status" value="2"/>
</dbReference>
<feature type="domain" description="C2H2-type" evidence="9">
    <location>
        <begin position="437"/>
        <end position="464"/>
    </location>
</feature>
<evidence type="ECO:0000256" key="1">
    <source>
        <dbReference type="ARBA" id="ARBA00004123"/>
    </source>
</evidence>
<dbReference type="InterPro" id="IPR036236">
    <property type="entry name" value="Znf_C2H2_sf"/>
</dbReference>
<evidence type="ECO:0000256" key="6">
    <source>
        <dbReference type="ARBA" id="ARBA00023242"/>
    </source>
</evidence>
<feature type="compositionally biased region" description="Polar residues" evidence="8">
    <location>
        <begin position="15"/>
        <end position="34"/>
    </location>
</feature>
<evidence type="ECO:0000313" key="11">
    <source>
        <dbReference type="Proteomes" id="UP000762676"/>
    </source>
</evidence>
<dbReference type="AlphaFoldDB" id="A0AAV4HMK6"/>
<evidence type="ECO:0000256" key="4">
    <source>
        <dbReference type="ARBA" id="ARBA00022771"/>
    </source>
</evidence>
<comment type="caution">
    <text evidence="10">The sequence shown here is derived from an EMBL/GenBank/DDBJ whole genome shotgun (WGS) entry which is preliminary data.</text>
</comment>
<dbReference type="InterPro" id="IPR013087">
    <property type="entry name" value="Znf_C2H2_type"/>
</dbReference>
<feature type="domain" description="C2H2-type" evidence="9">
    <location>
        <begin position="381"/>
        <end position="408"/>
    </location>
</feature>
<dbReference type="PANTHER" id="PTHR23235:SF178">
    <property type="entry name" value="C2H2-TYPE DOMAIN-CONTAINING PROTEIN-RELATED"/>
    <property type="match status" value="1"/>
</dbReference>
<keyword evidence="4 7" id="KW-0863">Zinc-finger</keyword>
<evidence type="ECO:0000256" key="7">
    <source>
        <dbReference type="PROSITE-ProRule" id="PRU00042"/>
    </source>
</evidence>
<keyword evidence="5" id="KW-0862">Zinc</keyword>
<feature type="domain" description="C2H2-type" evidence="9">
    <location>
        <begin position="465"/>
        <end position="492"/>
    </location>
</feature>
<comment type="subcellular location">
    <subcellularLocation>
        <location evidence="1">Nucleus</location>
    </subcellularLocation>
</comment>
<evidence type="ECO:0000256" key="3">
    <source>
        <dbReference type="ARBA" id="ARBA00022737"/>
    </source>
</evidence>
<proteinExistence type="predicted"/>
<reference evidence="10 11" key="1">
    <citation type="journal article" date="2021" name="Elife">
        <title>Chloroplast acquisition without the gene transfer in kleptoplastic sea slugs, Plakobranchus ocellatus.</title>
        <authorList>
            <person name="Maeda T."/>
            <person name="Takahashi S."/>
            <person name="Yoshida T."/>
            <person name="Shimamura S."/>
            <person name="Takaki Y."/>
            <person name="Nagai Y."/>
            <person name="Toyoda A."/>
            <person name="Suzuki Y."/>
            <person name="Arimoto A."/>
            <person name="Ishii H."/>
            <person name="Satoh N."/>
            <person name="Nishiyama T."/>
            <person name="Hasebe M."/>
            <person name="Maruyama T."/>
            <person name="Minagawa J."/>
            <person name="Obokata J."/>
            <person name="Shigenobu S."/>
        </authorList>
    </citation>
    <scope>NUCLEOTIDE SEQUENCE [LARGE SCALE GENOMIC DNA]</scope>
</reference>
<evidence type="ECO:0000256" key="5">
    <source>
        <dbReference type="ARBA" id="ARBA00022833"/>
    </source>
</evidence>
<sequence>CLQIPQEQSVDRELTSSAESESLYQTLSHSTQGQLRRGKGGRKSFPSDLLTETQDNVYIGGSYATGQEIGTQTTGGVKTVRALDSGAGLSCRPTKTTVSVNLETLQQDSDGLFQCLWCPFQCFQREDRARHIQQSHSEEYTKLLREKYSHHMNCLSVSLSRALVNVKLGSPSEKLPSGSDCSSFERLNLNEPRGNLNIKSGHLDFSKPEPSDCSSFEHLNLNEPRGNLNIKSGHLDFSKPESSDCKFSSLEMENTCSNGDFCKNTDFKHSSFPLTVHTVTNVNLNSKLRNRSGTNGKLSGCDESGREYQNITSPSTCSREKAYNYKCDVCGKGFRQSSGLCKHKKTHSGKKPFKCDVCGKGFGQSGHLSNHKRIHSGEKPFKCDVCGMGFRRSSHLSRHKGIHSDEKLYKCDVCGKGFSQSGILSNHKRIHSGEKPFKCHLCGKGFSQSSNFSRHMLIHKGEKPHKCDVCGKAFRQGSQLSYHKRTHSGEKPYKCDVCETALRTMESVMPHCDVRSACIHHTQSHYSDIVPTRLSTEAHNARH</sequence>
<accession>A0AAV4HMK6</accession>
<keyword evidence="3" id="KW-0677">Repeat</keyword>
<evidence type="ECO:0000256" key="2">
    <source>
        <dbReference type="ARBA" id="ARBA00022723"/>
    </source>
</evidence>
<feature type="domain" description="C2H2-type" evidence="9">
    <location>
        <begin position="409"/>
        <end position="436"/>
    </location>
</feature>
<keyword evidence="6" id="KW-0539">Nucleus</keyword>
<dbReference type="PANTHER" id="PTHR23235">
    <property type="entry name" value="KRUEPPEL-LIKE TRANSCRIPTION FACTOR"/>
    <property type="match status" value="1"/>
</dbReference>
<feature type="domain" description="C2H2-type" evidence="9">
    <location>
        <begin position="353"/>
        <end position="380"/>
    </location>
</feature>
<dbReference type="GO" id="GO:0045892">
    <property type="term" value="P:negative regulation of DNA-templated transcription"/>
    <property type="evidence" value="ECO:0007669"/>
    <property type="project" value="UniProtKB-ARBA"/>
</dbReference>
<dbReference type="FunFam" id="3.30.160.60:FF:000744">
    <property type="entry name" value="zinc finger E-box-binding homeobox 1"/>
    <property type="match status" value="1"/>
</dbReference>
<dbReference type="FunFam" id="3.30.160.60:FF:002239">
    <property type="entry name" value="Zinc finger protein 226"/>
    <property type="match status" value="2"/>
</dbReference>
<feature type="non-terminal residue" evidence="10">
    <location>
        <position position="1"/>
    </location>
</feature>
<evidence type="ECO:0000256" key="8">
    <source>
        <dbReference type="SAM" id="MobiDB-lite"/>
    </source>
</evidence>
<organism evidence="10 11">
    <name type="scientific">Elysia marginata</name>
    <dbReference type="NCBI Taxonomy" id="1093978"/>
    <lineage>
        <taxon>Eukaryota</taxon>
        <taxon>Metazoa</taxon>
        <taxon>Spiralia</taxon>
        <taxon>Lophotrochozoa</taxon>
        <taxon>Mollusca</taxon>
        <taxon>Gastropoda</taxon>
        <taxon>Heterobranchia</taxon>
        <taxon>Euthyneura</taxon>
        <taxon>Panpulmonata</taxon>
        <taxon>Sacoglossa</taxon>
        <taxon>Placobranchoidea</taxon>
        <taxon>Plakobranchidae</taxon>
        <taxon>Elysia</taxon>
    </lineage>
</organism>
<keyword evidence="11" id="KW-1185">Reference proteome</keyword>
<evidence type="ECO:0000259" key="9">
    <source>
        <dbReference type="PROSITE" id="PS50157"/>
    </source>
</evidence>
<dbReference type="GO" id="GO:0000978">
    <property type="term" value="F:RNA polymerase II cis-regulatory region sequence-specific DNA binding"/>
    <property type="evidence" value="ECO:0007669"/>
    <property type="project" value="TreeGrafter"/>
</dbReference>
<evidence type="ECO:0000313" key="10">
    <source>
        <dbReference type="EMBL" id="GFR99133.1"/>
    </source>
</evidence>
<dbReference type="Gene3D" id="3.30.160.60">
    <property type="entry name" value="Classic Zinc Finger"/>
    <property type="match status" value="7"/>
</dbReference>
<dbReference type="PROSITE" id="PS50157">
    <property type="entry name" value="ZINC_FINGER_C2H2_2"/>
    <property type="match status" value="6"/>
</dbReference>